<dbReference type="PATRIC" id="fig|1028800.3.peg.1042"/>
<proteinExistence type="predicted"/>
<dbReference type="OrthoDB" id="9808748at2"/>
<keyword evidence="2" id="KW-0675">Receptor</keyword>
<dbReference type="GeneID" id="24256548"/>
<sequence>MRNIAFYFFGAAVLCVTVGMFWGIHMAISGDHLMAPAHAHLNLVGWTTMGLFGLYYTVTPAAANSVLSKVHLGFAVLGVLCIVPGIAMAVSSGGEALAAIGSILTVVSMLIFLFTVARNGIGRKTA</sequence>
<keyword evidence="1" id="KW-1133">Transmembrane helix</keyword>
<dbReference type="InterPro" id="IPR036927">
    <property type="entry name" value="Cyt_c_oxase-like_su1_sf"/>
</dbReference>
<dbReference type="Gene3D" id="1.20.210.10">
    <property type="entry name" value="Cytochrome c oxidase-like, subunit I domain"/>
    <property type="match status" value="1"/>
</dbReference>
<accession>A0A068SQ39</accession>
<gene>
    <name evidence="2" type="ORF">RG540_CH10270</name>
</gene>
<evidence type="ECO:0000256" key="1">
    <source>
        <dbReference type="SAM" id="Phobius"/>
    </source>
</evidence>
<feature type="transmembrane region" description="Helical" evidence="1">
    <location>
        <begin position="70"/>
        <end position="90"/>
    </location>
</feature>
<evidence type="ECO:0000313" key="2">
    <source>
        <dbReference type="EMBL" id="CDN47215.1"/>
    </source>
</evidence>
<dbReference type="eggNOG" id="COG3278">
    <property type="taxonomic scope" value="Bacteria"/>
</dbReference>
<reference evidence="3" key="1">
    <citation type="journal article" date="2014" name="BMC Genomics">
        <title>Genome sequencing of two Neorhizobium galegae strains reveals a noeT gene responsible for the unusual acetylation of the nodulation factors.</title>
        <authorList>
            <person name="Osterman J."/>
            <person name="Marsh J."/>
            <person name="Laine P.K."/>
            <person name="Zeng Z."/>
            <person name="Alatalo E."/>
            <person name="Sullivan J.T."/>
            <person name="Young J.P."/>
            <person name="Thomas-Oates J."/>
            <person name="Paulin L."/>
            <person name="Lindstrom K."/>
        </authorList>
    </citation>
    <scope>NUCLEOTIDE SEQUENCE [LARGE SCALE GENOMIC DNA]</scope>
    <source>
        <strain evidence="3">HAMBI 540</strain>
    </source>
</reference>
<keyword evidence="1" id="KW-0812">Transmembrane</keyword>
<name>A0A068SQ39_NEOGA</name>
<dbReference type="SUPFAM" id="SSF81442">
    <property type="entry name" value="Cytochrome c oxidase subunit I-like"/>
    <property type="match status" value="1"/>
</dbReference>
<protein>
    <submittedName>
        <fullName evidence="2">TonB-dependent receptor</fullName>
    </submittedName>
</protein>
<dbReference type="RefSeq" id="WP_038585312.1">
    <property type="nucleotide sequence ID" value="NZ_HG938353.1"/>
</dbReference>
<dbReference type="HOGENOM" id="CLU_150673_0_0_5"/>
<keyword evidence="1" id="KW-0472">Membrane</keyword>
<feature type="transmembrane region" description="Helical" evidence="1">
    <location>
        <begin position="96"/>
        <end position="117"/>
    </location>
</feature>
<evidence type="ECO:0000313" key="3">
    <source>
        <dbReference type="Proteomes" id="UP000028181"/>
    </source>
</evidence>
<dbReference type="EMBL" id="HG938353">
    <property type="protein sequence ID" value="CDN47215.1"/>
    <property type="molecule type" value="Genomic_DNA"/>
</dbReference>
<dbReference type="AlphaFoldDB" id="A0A068SQ39"/>
<feature type="transmembrane region" description="Helical" evidence="1">
    <location>
        <begin position="7"/>
        <end position="28"/>
    </location>
</feature>
<dbReference type="Proteomes" id="UP000028181">
    <property type="component" value="Chromosome I"/>
</dbReference>
<feature type="transmembrane region" description="Helical" evidence="1">
    <location>
        <begin position="40"/>
        <end position="58"/>
    </location>
</feature>
<organism evidence="2 3">
    <name type="scientific">Neorhizobium galegae bv. orientalis str. HAMBI 540</name>
    <dbReference type="NCBI Taxonomy" id="1028800"/>
    <lineage>
        <taxon>Bacteria</taxon>
        <taxon>Pseudomonadati</taxon>
        <taxon>Pseudomonadota</taxon>
        <taxon>Alphaproteobacteria</taxon>
        <taxon>Hyphomicrobiales</taxon>
        <taxon>Rhizobiaceae</taxon>
        <taxon>Rhizobium/Agrobacterium group</taxon>
        <taxon>Neorhizobium</taxon>
    </lineage>
</organism>
<dbReference type="KEGG" id="ngg:RG540_CH10270"/>
<keyword evidence="3" id="KW-1185">Reference proteome</keyword>